<comment type="caution">
    <text evidence="2">The sequence shown here is derived from an EMBL/GenBank/DDBJ whole genome shotgun (WGS) entry which is preliminary data.</text>
</comment>
<evidence type="ECO:0000313" key="2">
    <source>
        <dbReference type="EMBL" id="CAG8661418.1"/>
    </source>
</evidence>
<accession>A0A9N9HAS1</accession>
<dbReference type="EMBL" id="CAJVPJ010005442">
    <property type="protein sequence ID" value="CAG8661418.1"/>
    <property type="molecule type" value="Genomic_DNA"/>
</dbReference>
<feature type="non-terminal residue" evidence="2">
    <location>
        <position position="1"/>
    </location>
</feature>
<evidence type="ECO:0000256" key="1">
    <source>
        <dbReference type="SAM" id="MobiDB-lite"/>
    </source>
</evidence>
<feature type="region of interest" description="Disordered" evidence="1">
    <location>
        <begin position="100"/>
        <end position="145"/>
    </location>
</feature>
<evidence type="ECO:0000313" key="3">
    <source>
        <dbReference type="Proteomes" id="UP000789572"/>
    </source>
</evidence>
<gene>
    <name evidence="2" type="ORF">POCULU_LOCUS10478</name>
</gene>
<dbReference type="AlphaFoldDB" id="A0A9N9HAS1"/>
<reference evidence="2" key="1">
    <citation type="submission" date="2021-06" db="EMBL/GenBank/DDBJ databases">
        <authorList>
            <person name="Kallberg Y."/>
            <person name="Tangrot J."/>
            <person name="Rosling A."/>
        </authorList>
    </citation>
    <scope>NUCLEOTIDE SEQUENCE</scope>
    <source>
        <strain evidence="2">IA702</strain>
    </source>
</reference>
<protein>
    <submittedName>
        <fullName evidence="2">9032_t:CDS:1</fullName>
    </submittedName>
</protein>
<feature type="compositionally biased region" description="Polar residues" evidence="1">
    <location>
        <begin position="30"/>
        <end position="40"/>
    </location>
</feature>
<feature type="region of interest" description="Disordered" evidence="1">
    <location>
        <begin position="26"/>
        <end position="54"/>
    </location>
</feature>
<dbReference type="Proteomes" id="UP000789572">
    <property type="component" value="Unassembled WGS sequence"/>
</dbReference>
<sequence length="178" mass="19278">GSELADSVLLHNDGGVVSSRFLCRSKDPSLASSPTRQLPNSPAPQLANSPSAQLVNPPATAADVILQNSSRHDVIGRFSEEPQTPSCDSLALGTAKSPTYSARLQPQPHRSPSYLRPHFHTHSPTHQLLPPSNPPDSPIPQQCHPYLPFSIESMYKNEAIPQPKRALYLRSPPASKQA</sequence>
<organism evidence="2 3">
    <name type="scientific">Paraglomus occultum</name>
    <dbReference type="NCBI Taxonomy" id="144539"/>
    <lineage>
        <taxon>Eukaryota</taxon>
        <taxon>Fungi</taxon>
        <taxon>Fungi incertae sedis</taxon>
        <taxon>Mucoromycota</taxon>
        <taxon>Glomeromycotina</taxon>
        <taxon>Glomeromycetes</taxon>
        <taxon>Paraglomerales</taxon>
        <taxon>Paraglomeraceae</taxon>
        <taxon>Paraglomus</taxon>
    </lineage>
</organism>
<keyword evidence="3" id="KW-1185">Reference proteome</keyword>
<feature type="compositionally biased region" description="Polar residues" evidence="1">
    <location>
        <begin position="100"/>
        <end position="110"/>
    </location>
</feature>
<name>A0A9N9HAS1_9GLOM</name>
<proteinExistence type="predicted"/>